<reference evidence="2 3" key="1">
    <citation type="journal article" date="2015" name="Nature">
        <title>rRNA introns, odd ribosomes, and small enigmatic genomes across a large radiation of phyla.</title>
        <authorList>
            <person name="Brown C.T."/>
            <person name="Hug L.A."/>
            <person name="Thomas B.C."/>
            <person name="Sharon I."/>
            <person name="Castelle C.J."/>
            <person name="Singh A."/>
            <person name="Wilkins M.J."/>
            <person name="Williams K.H."/>
            <person name="Banfield J.F."/>
        </authorList>
    </citation>
    <scope>NUCLEOTIDE SEQUENCE [LARGE SCALE GENOMIC DNA]</scope>
</reference>
<name>A0A0G0PZF7_9BACT</name>
<evidence type="ECO:0000313" key="2">
    <source>
        <dbReference type="EMBL" id="KKR30476.1"/>
    </source>
</evidence>
<dbReference type="AlphaFoldDB" id="A0A0G0PZF7"/>
<feature type="region of interest" description="Disordered" evidence="1">
    <location>
        <begin position="26"/>
        <end position="54"/>
    </location>
</feature>
<evidence type="ECO:0000256" key="1">
    <source>
        <dbReference type="SAM" id="MobiDB-lite"/>
    </source>
</evidence>
<dbReference type="Proteomes" id="UP000034793">
    <property type="component" value="Unassembled WGS sequence"/>
</dbReference>
<gene>
    <name evidence="2" type="ORF">UT61_C0006G0032</name>
</gene>
<accession>A0A0G0PZF7</accession>
<comment type="caution">
    <text evidence="2">The sequence shown here is derived from an EMBL/GenBank/DDBJ whole genome shotgun (WGS) entry which is preliminary data.</text>
</comment>
<organism evidence="2 3">
    <name type="scientific">Candidatus Woesebacteria bacterium GW2011_GWA1_39_8</name>
    <dbReference type="NCBI Taxonomy" id="1618552"/>
    <lineage>
        <taxon>Bacteria</taxon>
        <taxon>Candidatus Woeseibacteriota</taxon>
    </lineage>
</organism>
<dbReference type="EMBL" id="LBXL01000006">
    <property type="protein sequence ID" value="KKR30476.1"/>
    <property type="molecule type" value="Genomic_DNA"/>
</dbReference>
<sequence length="154" mass="16728">MHLIITAAAISILAIGIFFSQRDEPTEVVPSTDGEKVLSEDSELSETSTPYPTKTSDQVSNLFIEDYTYPGATITSTSANTLTLESQGNVDAITDWYKDKIQSTGMNVKTFVVTKANDNVLNKLGGSNSDQEVNVEIEKKFGESKVLIRVTTGL</sequence>
<evidence type="ECO:0000313" key="3">
    <source>
        <dbReference type="Proteomes" id="UP000034793"/>
    </source>
</evidence>
<protein>
    <submittedName>
        <fullName evidence="2">Uncharacterized protein</fullName>
    </submittedName>
</protein>
<proteinExistence type="predicted"/>